<dbReference type="RefSeq" id="WP_089355518.1">
    <property type="nucleotide sequence ID" value="NZ_FZPD01000001.1"/>
</dbReference>
<dbReference type="InterPro" id="IPR029069">
    <property type="entry name" value="HotDog_dom_sf"/>
</dbReference>
<dbReference type="AlphaFoldDB" id="A0A239FQ14"/>
<gene>
    <name evidence="3" type="ORF">SAMN05421640_0774</name>
</gene>
<accession>A0A239FQ14</accession>
<evidence type="ECO:0000313" key="3">
    <source>
        <dbReference type="EMBL" id="SNS58728.1"/>
    </source>
</evidence>
<dbReference type="PANTHER" id="PTHR31793:SF27">
    <property type="entry name" value="NOVEL THIOESTERASE SUPERFAMILY DOMAIN AND SAPOSIN A-TYPE DOMAIN CONTAINING PROTEIN (0610012H03RIK)"/>
    <property type="match status" value="1"/>
</dbReference>
<dbReference type="CDD" id="cd00586">
    <property type="entry name" value="4HBT"/>
    <property type="match status" value="1"/>
</dbReference>
<dbReference type="InterPro" id="IPR050563">
    <property type="entry name" value="4-hydroxybenzoyl-CoA_TE"/>
</dbReference>
<dbReference type="EMBL" id="FZPD01000001">
    <property type="protein sequence ID" value="SNS58728.1"/>
    <property type="molecule type" value="Genomic_DNA"/>
</dbReference>
<dbReference type="PANTHER" id="PTHR31793">
    <property type="entry name" value="4-HYDROXYBENZOYL-COA THIOESTERASE FAMILY MEMBER"/>
    <property type="match status" value="1"/>
</dbReference>
<dbReference type="InterPro" id="IPR006684">
    <property type="entry name" value="YbgC/YbaW"/>
</dbReference>
<comment type="similarity">
    <text evidence="1">Belongs to the 4-hydroxybenzoyl-CoA thioesterase family.</text>
</comment>
<proteinExistence type="inferred from homology"/>
<dbReference type="Gene3D" id="3.10.129.10">
    <property type="entry name" value="Hotdog Thioesterase"/>
    <property type="match status" value="1"/>
</dbReference>
<protein>
    <submittedName>
        <fullName evidence="3">Acyl-CoA thioester hydrolase</fullName>
    </submittedName>
</protein>
<dbReference type="SUPFAM" id="SSF54637">
    <property type="entry name" value="Thioesterase/thiol ester dehydrase-isomerase"/>
    <property type="match status" value="1"/>
</dbReference>
<dbReference type="NCBIfam" id="TIGR00051">
    <property type="entry name" value="YbgC/FadM family acyl-CoA thioesterase"/>
    <property type="match status" value="1"/>
</dbReference>
<dbReference type="Pfam" id="PF13279">
    <property type="entry name" value="4HBT_2"/>
    <property type="match status" value="1"/>
</dbReference>
<evidence type="ECO:0000313" key="4">
    <source>
        <dbReference type="Proteomes" id="UP000198393"/>
    </source>
</evidence>
<keyword evidence="4" id="KW-1185">Reference proteome</keyword>
<name>A0A239FQ14_EKHLU</name>
<sequence>MYTHEIQLRVRYADTDKMGFAYYGNYPRYYEIARVESFRALGFPYKEMEESGVGMPVLDMAIKYHGPAKYDDLLTIKLIIPEMPRARMRFMYEISNEAGKLINTGETTLAFMNMRTGRPVKMPERMKDSISPFFN</sequence>
<keyword evidence="2 3" id="KW-0378">Hydrolase</keyword>
<dbReference type="OrthoDB" id="9800856at2"/>
<evidence type="ECO:0000256" key="1">
    <source>
        <dbReference type="ARBA" id="ARBA00005953"/>
    </source>
</evidence>
<dbReference type="GO" id="GO:0047617">
    <property type="term" value="F:fatty acyl-CoA hydrolase activity"/>
    <property type="evidence" value="ECO:0007669"/>
    <property type="project" value="TreeGrafter"/>
</dbReference>
<dbReference type="Proteomes" id="UP000198393">
    <property type="component" value="Unassembled WGS sequence"/>
</dbReference>
<evidence type="ECO:0000256" key="2">
    <source>
        <dbReference type="ARBA" id="ARBA00022801"/>
    </source>
</evidence>
<reference evidence="3 4" key="1">
    <citation type="submission" date="2017-06" db="EMBL/GenBank/DDBJ databases">
        <authorList>
            <person name="Kim H.J."/>
            <person name="Triplett B.A."/>
        </authorList>
    </citation>
    <scope>NUCLEOTIDE SEQUENCE [LARGE SCALE GENOMIC DNA]</scope>
    <source>
        <strain evidence="3 4">DSM 19307</strain>
    </source>
</reference>
<organism evidence="3 4">
    <name type="scientific">Ekhidna lutea</name>
    <dbReference type="NCBI Taxonomy" id="447679"/>
    <lineage>
        <taxon>Bacteria</taxon>
        <taxon>Pseudomonadati</taxon>
        <taxon>Bacteroidota</taxon>
        <taxon>Cytophagia</taxon>
        <taxon>Cytophagales</taxon>
        <taxon>Reichenbachiellaceae</taxon>
        <taxon>Ekhidna</taxon>
    </lineage>
</organism>
<dbReference type="PIRSF" id="PIRSF003230">
    <property type="entry name" value="YbgC"/>
    <property type="match status" value="1"/>
</dbReference>